<evidence type="ECO:0000313" key="2">
    <source>
        <dbReference type="Proteomes" id="UP001346149"/>
    </source>
</evidence>
<reference evidence="1 2" key="1">
    <citation type="journal article" date="2023" name="Hortic Res">
        <title>Pangenome of water caltrop reveals structural variations and asymmetric subgenome divergence after allopolyploidization.</title>
        <authorList>
            <person name="Zhang X."/>
            <person name="Chen Y."/>
            <person name="Wang L."/>
            <person name="Yuan Y."/>
            <person name="Fang M."/>
            <person name="Shi L."/>
            <person name="Lu R."/>
            <person name="Comes H.P."/>
            <person name="Ma Y."/>
            <person name="Chen Y."/>
            <person name="Huang G."/>
            <person name="Zhou Y."/>
            <person name="Zheng Z."/>
            <person name="Qiu Y."/>
        </authorList>
    </citation>
    <scope>NUCLEOTIDE SEQUENCE [LARGE SCALE GENOMIC DNA]</scope>
    <source>
        <strain evidence="1">F231</strain>
    </source>
</reference>
<dbReference type="AlphaFoldDB" id="A0AAN7LQ58"/>
<gene>
    <name evidence="1" type="ORF">SAY86_020183</name>
</gene>
<name>A0AAN7LQ58_TRANT</name>
<dbReference type="Proteomes" id="UP001346149">
    <property type="component" value="Unassembled WGS sequence"/>
</dbReference>
<proteinExistence type="predicted"/>
<sequence length="96" mass="11246">MRTLGRTTHLRSILPFYSIGIEDNDVIEPIGEGYSRKVLGGRRNKVHDEIHRIVMHGKSEKDIYSLRQEIEERYRCNLSRQFFSLGKMCPHTPFIA</sequence>
<evidence type="ECO:0000313" key="1">
    <source>
        <dbReference type="EMBL" id="KAK4788864.1"/>
    </source>
</evidence>
<organism evidence="1 2">
    <name type="scientific">Trapa natans</name>
    <name type="common">Water chestnut</name>
    <dbReference type="NCBI Taxonomy" id="22666"/>
    <lineage>
        <taxon>Eukaryota</taxon>
        <taxon>Viridiplantae</taxon>
        <taxon>Streptophyta</taxon>
        <taxon>Embryophyta</taxon>
        <taxon>Tracheophyta</taxon>
        <taxon>Spermatophyta</taxon>
        <taxon>Magnoliopsida</taxon>
        <taxon>eudicotyledons</taxon>
        <taxon>Gunneridae</taxon>
        <taxon>Pentapetalae</taxon>
        <taxon>rosids</taxon>
        <taxon>malvids</taxon>
        <taxon>Myrtales</taxon>
        <taxon>Lythraceae</taxon>
        <taxon>Trapa</taxon>
    </lineage>
</organism>
<dbReference type="EMBL" id="JAXQNO010000011">
    <property type="protein sequence ID" value="KAK4788864.1"/>
    <property type="molecule type" value="Genomic_DNA"/>
</dbReference>
<protein>
    <submittedName>
        <fullName evidence="1">Uncharacterized protein</fullName>
    </submittedName>
</protein>
<keyword evidence="2" id="KW-1185">Reference proteome</keyword>
<comment type="caution">
    <text evidence="1">The sequence shown here is derived from an EMBL/GenBank/DDBJ whole genome shotgun (WGS) entry which is preliminary data.</text>
</comment>
<accession>A0AAN7LQ58</accession>